<dbReference type="Gene3D" id="2.60.40.1190">
    <property type="match status" value="1"/>
</dbReference>
<dbReference type="AlphaFoldDB" id="A0A381PB02"/>
<dbReference type="SUPFAM" id="SSF49344">
    <property type="entry name" value="CBD9-like"/>
    <property type="match status" value="1"/>
</dbReference>
<organism evidence="1">
    <name type="scientific">marine metagenome</name>
    <dbReference type="NCBI Taxonomy" id="408172"/>
    <lineage>
        <taxon>unclassified sequences</taxon>
        <taxon>metagenomes</taxon>
        <taxon>ecological metagenomes</taxon>
    </lineage>
</organism>
<evidence type="ECO:0000313" key="1">
    <source>
        <dbReference type="EMBL" id="SUZ63438.1"/>
    </source>
</evidence>
<reference evidence="1" key="1">
    <citation type="submission" date="2018-05" db="EMBL/GenBank/DDBJ databases">
        <authorList>
            <person name="Lanie J.A."/>
            <person name="Ng W.-L."/>
            <person name="Kazmierczak K.M."/>
            <person name="Andrzejewski T.M."/>
            <person name="Davidsen T.M."/>
            <person name="Wayne K.J."/>
            <person name="Tettelin H."/>
            <person name="Glass J.I."/>
            <person name="Rusch D."/>
            <person name="Podicherti R."/>
            <person name="Tsui H.-C.T."/>
            <person name="Winkler M.E."/>
        </authorList>
    </citation>
    <scope>NUCLEOTIDE SEQUENCE</scope>
</reference>
<proteinExistence type="predicted"/>
<protein>
    <recommendedName>
        <fullName evidence="2">Carbohydrate-binding domain-containing protein</fullName>
    </recommendedName>
</protein>
<accession>A0A381PB02</accession>
<gene>
    <name evidence="1" type="ORF">METZ01_LOCUS16292</name>
</gene>
<sequence>MNLKTLLLIFLCTYSFSQENILNLNKADESKFVLDGILSDNELENSVELEIIYEHEPGYNISPSYKTTGYMIYTDTFLYVGFKAYRDEVVASIHPRDNRSLFDDDFANIHLETYGDARNNIGLTSNLYGSQADGIRVESTGYSGHDSGWTLDANFDFKSLGRYTDFGYEVEFIIPFSVIPFPSGNNQRWKINLSTFYRDITKQGAKSRVYSSKQDRDNTCKLCQIDHTIVMNDIKIEKNFDLLPYISSNLSGERTKYYDRINFLTPNLEYGIGANIELSKNLSLEATINPDFSQVEADATKIDINSPTAINYPEKRPFFNRGIDAMDYALDVFYSRSINNPSFASKILNQGKKSRLYLLSAFDEETPYLVPTQHESFSGVGGKSFSNIIRYQNFINSNAQIGVLSSNRSYEGGAYGNLFGVDALFKISNIWKFELEYFVNSNKEPIADWIESDKKFGDYTVRLDGEKISGSALYAEIRRETENWRSFIQYTDLSAGFRSDNGFITENDLKKYSFWHSHYQFPNSELLKNYRISIRQDFEYNQNNDLSRSNFQAYIQLLTVLNTNILYNYEYNFVKTHLDAKFEDFTNHWIRMSTRPSSFLNFSLFYTWGPDISYRDLKLGDRENINFSVEVTVNNNFRIKPSISYSAIKELDGDDFYFKGYIGRLDLRYQFTNDLNLRFISEYNDFSKKFFFQPLVSWTPNPDTIFYIGGNQNAIQDFPDYNSPHYVVNKSQIFLKFQYLFGL</sequence>
<name>A0A381PB02_9ZZZZ</name>
<evidence type="ECO:0008006" key="2">
    <source>
        <dbReference type="Google" id="ProtNLM"/>
    </source>
</evidence>
<dbReference type="EMBL" id="UINC01000916">
    <property type="protein sequence ID" value="SUZ63438.1"/>
    <property type="molecule type" value="Genomic_DNA"/>
</dbReference>